<accession>A0A2P7EBB4</accession>
<gene>
    <name evidence="2" type="ORF">C7K08_12755</name>
</gene>
<evidence type="ECO:0000256" key="1">
    <source>
        <dbReference type="SAM" id="Coils"/>
    </source>
</evidence>
<dbReference type="EMBL" id="PXVC01000110">
    <property type="protein sequence ID" value="PSI00516.1"/>
    <property type="molecule type" value="Genomic_DNA"/>
</dbReference>
<proteinExistence type="predicted"/>
<evidence type="ECO:0000313" key="2">
    <source>
        <dbReference type="EMBL" id="PSI00516.1"/>
    </source>
</evidence>
<name>A0A2P7EBB4_9SYNE</name>
<keyword evidence="3" id="KW-1185">Reference proteome</keyword>
<keyword evidence="1" id="KW-0175">Coiled coil</keyword>
<dbReference type="AlphaFoldDB" id="A0A2P7EBB4"/>
<evidence type="ECO:0000313" key="3">
    <source>
        <dbReference type="Proteomes" id="UP000240206"/>
    </source>
</evidence>
<organism evidence="2 3">
    <name type="scientific">Synechococcus lacustris str. Tous</name>
    <dbReference type="NCBI Taxonomy" id="1910958"/>
    <lineage>
        <taxon>Bacteria</taxon>
        <taxon>Bacillati</taxon>
        <taxon>Cyanobacteriota</taxon>
        <taxon>Cyanophyceae</taxon>
        <taxon>Synechococcales</taxon>
        <taxon>Synechococcaceae</taxon>
        <taxon>Synechococcus</taxon>
    </lineage>
</organism>
<reference evidence="3" key="1">
    <citation type="submission" date="2018-03" db="EMBL/GenBank/DDBJ databases">
        <title>Ecological and genomic features of two cosmopolitan and abundant freshwater picocyanobacteria.</title>
        <authorList>
            <person name="Cabello-Yeves P.J."/>
            <person name="Picazo A."/>
            <person name="Camacho A."/>
            <person name="Callieri C."/>
            <person name="Rosselli R."/>
            <person name="Roda-Garcia J."/>
            <person name="Coutinho F.H."/>
            <person name="Rodriguez-Valera F."/>
        </authorList>
    </citation>
    <scope>NUCLEOTIDE SEQUENCE [LARGE SCALE GENOMIC DNA]</scope>
    <source>
        <strain evidence="3">Tous</strain>
    </source>
</reference>
<comment type="caution">
    <text evidence="2">The sequence shown here is derived from an EMBL/GenBank/DDBJ whole genome shotgun (WGS) entry which is preliminary data.</text>
</comment>
<feature type="coiled-coil region" evidence="1">
    <location>
        <begin position="8"/>
        <end position="49"/>
    </location>
</feature>
<protein>
    <submittedName>
        <fullName evidence="2">Uncharacterized protein</fullName>
    </submittedName>
</protein>
<dbReference type="Proteomes" id="UP000240206">
    <property type="component" value="Unassembled WGS sequence"/>
</dbReference>
<sequence length="66" mass="7352">MKVQSYALEQSTKQLKKENEQIMNETEQLKKENARLSELDAKLNAILSNSGTSSIPPNAMPGESKM</sequence>